<organism evidence="1 2">
    <name type="scientific">Smittium mucronatum</name>
    <dbReference type="NCBI Taxonomy" id="133383"/>
    <lineage>
        <taxon>Eukaryota</taxon>
        <taxon>Fungi</taxon>
        <taxon>Fungi incertae sedis</taxon>
        <taxon>Zoopagomycota</taxon>
        <taxon>Kickxellomycotina</taxon>
        <taxon>Harpellomycetes</taxon>
        <taxon>Harpellales</taxon>
        <taxon>Legeriomycetaceae</taxon>
        <taxon>Smittium</taxon>
    </lineage>
</organism>
<dbReference type="PANTHER" id="PTHR24559">
    <property type="entry name" value="TRANSPOSON TY3-I GAG-POL POLYPROTEIN"/>
    <property type="match status" value="1"/>
</dbReference>
<dbReference type="SUPFAM" id="SSF56672">
    <property type="entry name" value="DNA/RNA polymerases"/>
    <property type="match status" value="1"/>
</dbReference>
<protein>
    <submittedName>
        <fullName evidence="1">Uncharacterized protein</fullName>
    </submittedName>
</protein>
<dbReference type="Proteomes" id="UP000187455">
    <property type="component" value="Unassembled WGS sequence"/>
</dbReference>
<reference evidence="1 2" key="1">
    <citation type="journal article" date="2016" name="Mol. Biol. Evol.">
        <title>Genome-Wide Survey of Gut Fungi (Harpellales) Reveals the First Horizontally Transferred Ubiquitin Gene from a Mosquito Host.</title>
        <authorList>
            <person name="Wang Y."/>
            <person name="White M.M."/>
            <person name="Kvist S."/>
            <person name="Moncalvo J.M."/>
        </authorList>
    </citation>
    <scope>NUCLEOTIDE SEQUENCE [LARGE SCALE GENOMIC DNA]</scope>
    <source>
        <strain evidence="1 2">ALG-7-W6</strain>
    </source>
</reference>
<accession>A0A1R0H8Q4</accession>
<dbReference type="STRING" id="133383.A0A1R0H8Q4"/>
<dbReference type="SUPFAM" id="SSF50630">
    <property type="entry name" value="Acid proteases"/>
    <property type="match status" value="1"/>
</dbReference>
<keyword evidence="2" id="KW-1185">Reference proteome</keyword>
<dbReference type="CDD" id="cd00303">
    <property type="entry name" value="retropepsin_like"/>
    <property type="match status" value="1"/>
</dbReference>
<gene>
    <name evidence="1" type="ORF">AYI68_g317</name>
</gene>
<dbReference type="InterPro" id="IPR053134">
    <property type="entry name" value="RNA-dir_DNA_polymerase"/>
</dbReference>
<name>A0A1R0H8Q4_9FUNG</name>
<evidence type="ECO:0000313" key="2">
    <source>
        <dbReference type="Proteomes" id="UP000187455"/>
    </source>
</evidence>
<evidence type="ECO:0000313" key="1">
    <source>
        <dbReference type="EMBL" id="OLY85486.1"/>
    </source>
</evidence>
<proteinExistence type="predicted"/>
<dbReference type="AlphaFoldDB" id="A0A1R0H8Q4"/>
<dbReference type="EMBL" id="LSSL01000095">
    <property type="protein sequence ID" value="OLY85486.1"/>
    <property type="molecule type" value="Genomic_DNA"/>
</dbReference>
<dbReference type="Pfam" id="PF13975">
    <property type="entry name" value="gag-asp_proteas"/>
    <property type="match status" value="1"/>
</dbReference>
<dbReference type="OrthoDB" id="5596707at2759"/>
<dbReference type="PANTHER" id="PTHR24559:SF444">
    <property type="entry name" value="REVERSE TRANSCRIPTASE DOMAIN-CONTAINING PROTEIN"/>
    <property type="match status" value="1"/>
</dbReference>
<sequence>MKSDFNSFIQKIRPSIKLIAGDNNTLTIAMLRKQVDPEISKYVPKIVNESFESHEQQLKAHMQDSQAKFTTASNRSNGMEIDTYLAAVQTAPVSALLDTGPQITSISASSANRLRLHCKIYKPLKLRMGNNSESKTTDEITSAEINFGNTKYLTTFRVMPKQPFDIILGSNFIVAAKINYDPVKMTINFNKKDKSDYLSMVPSNVKVTEWAPLVLAVGALDFFPATDPEIPEILRDVAEFFNPTPSVIKTDFPHQLRLKTDQRIRAIMRRYSPEEKIILRNHIKELYQAGYARPSSSPYSANPVIVPKSDGSAQVVINFRPLKKINVRD</sequence>
<dbReference type="InterPro" id="IPR043502">
    <property type="entry name" value="DNA/RNA_pol_sf"/>
</dbReference>
<dbReference type="InterPro" id="IPR021109">
    <property type="entry name" value="Peptidase_aspartic_dom_sf"/>
</dbReference>
<comment type="caution">
    <text evidence="1">The sequence shown here is derived from an EMBL/GenBank/DDBJ whole genome shotgun (WGS) entry which is preliminary data.</text>
</comment>
<dbReference type="Gene3D" id="2.40.70.10">
    <property type="entry name" value="Acid Proteases"/>
    <property type="match status" value="1"/>
</dbReference>
<dbReference type="Gene3D" id="3.10.10.10">
    <property type="entry name" value="HIV Type 1 Reverse Transcriptase, subunit A, domain 1"/>
    <property type="match status" value="1"/>
</dbReference>